<protein>
    <submittedName>
        <fullName evidence="2">Uncharacterized protein</fullName>
    </submittedName>
</protein>
<accession>A0A164Q2G6</accession>
<name>A0A164Q2G6_9AGAM</name>
<dbReference type="EMBL" id="KV419429">
    <property type="protein sequence ID" value="KZS89263.1"/>
    <property type="molecule type" value="Genomic_DNA"/>
</dbReference>
<evidence type="ECO:0000313" key="3">
    <source>
        <dbReference type="Proteomes" id="UP000076722"/>
    </source>
</evidence>
<feature type="chain" id="PRO_5007852475" evidence="1">
    <location>
        <begin position="22"/>
        <end position="117"/>
    </location>
</feature>
<proteinExistence type="predicted"/>
<evidence type="ECO:0000256" key="1">
    <source>
        <dbReference type="SAM" id="SignalP"/>
    </source>
</evidence>
<dbReference type="AlphaFoldDB" id="A0A164Q2G6"/>
<sequence>MVSINFFAFAAFATLILSATAAPVSTDEPQLEQQFSNQAAFHVKRTPCGQAGGPSCDIVQAPLPESLKREPCGAAGEPSCDKRTPCGGAGEPSCDVVQAPFFLERSPCGAAGEPSCD</sequence>
<evidence type="ECO:0000313" key="2">
    <source>
        <dbReference type="EMBL" id="KZS89263.1"/>
    </source>
</evidence>
<organism evidence="2 3">
    <name type="scientific">Sistotremastrum niveocremeum HHB9708</name>
    <dbReference type="NCBI Taxonomy" id="1314777"/>
    <lineage>
        <taxon>Eukaryota</taxon>
        <taxon>Fungi</taxon>
        <taxon>Dikarya</taxon>
        <taxon>Basidiomycota</taxon>
        <taxon>Agaricomycotina</taxon>
        <taxon>Agaricomycetes</taxon>
        <taxon>Sistotremastrales</taxon>
        <taxon>Sistotremastraceae</taxon>
        <taxon>Sertulicium</taxon>
        <taxon>Sertulicium niveocremeum</taxon>
    </lineage>
</organism>
<keyword evidence="3" id="KW-1185">Reference proteome</keyword>
<keyword evidence="1" id="KW-0732">Signal</keyword>
<gene>
    <name evidence="2" type="ORF">SISNIDRAFT_552230</name>
</gene>
<reference evidence="2 3" key="1">
    <citation type="journal article" date="2016" name="Mol. Biol. Evol.">
        <title>Comparative Genomics of Early-Diverging Mushroom-Forming Fungi Provides Insights into the Origins of Lignocellulose Decay Capabilities.</title>
        <authorList>
            <person name="Nagy L.G."/>
            <person name="Riley R."/>
            <person name="Tritt A."/>
            <person name="Adam C."/>
            <person name="Daum C."/>
            <person name="Floudas D."/>
            <person name="Sun H."/>
            <person name="Yadav J.S."/>
            <person name="Pangilinan J."/>
            <person name="Larsson K.H."/>
            <person name="Matsuura K."/>
            <person name="Barry K."/>
            <person name="Labutti K."/>
            <person name="Kuo R."/>
            <person name="Ohm R.A."/>
            <person name="Bhattacharya S.S."/>
            <person name="Shirouzu T."/>
            <person name="Yoshinaga Y."/>
            <person name="Martin F.M."/>
            <person name="Grigoriev I.V."/>
            <person name="Hibbett D.S."/>
        </authorList>
    </citation>
    <scope>NUCLEOTIDE SEQUENCE [LARGE SCALE GENOMIC DNA]</scope>
    <source>
        <strain evidence="2 3">HHB9708</strain>
    </source>
</reference>
<feature type="signal peptide" evidence="1">
    <location>
        <begin position="1"/>
        <end position="21"/>
    </location>
</feature>
<dbReference type="Proteomes" id="UP000076722">
    <property type="component" value="Unassembled WGS sequence"/>
</dbReference>